<name>M7BHW1_CHEMY</name>
<sequence length="179" mass="19537">MLLAGFSWGAAGTPDHGSWNRGDPAGCPSACGRPTGNQSHWGLCMLKILETPEDASAIAPRDMLGEFLQQIVSLVGREAVPTALVINPDKMKSLAITIKQPPTLDYNQFNNNLSEKDMVQVATVKYLCHRWCFRMFKRCGCLCSISCCRVPGPSVASVEMLVHHAVYEAADLQIVVMLT</sequence>
<keyword evidence="2" id="KW-1185">Reference proteome</keyword>
<evidence type="ECO:0000313" key="1">
    <source>
        <dbReference type="EMBL" id="EMP36779.1"/>
    </source>
</evidence>
<evidence type="ECO:0000313" key="2">
    <source>
        <dbReference type="Proteomes" id="UP000031443"/>
    </source>
</evidence>
<dbReference type="EMBL" id="KB524027">
    <property type="protein sequence ID" value="EMP36779.1"/>
    <property type="molecule type" value="Genomic_DNA"/>
</dbReference>
<organism evidence="1 2">
    <name type="scientific">Chelonia mydas</name>
    <name type="common">Green sea-turtle</name>
    <name type="synonym">Chelonia agassizi</name>
    <dbReference type="NCBI Taxonomy" id="8469"/>
    <lineage>
        <taxon>Eukaryota</taxon>
        <taxon>Metazoa</taxon>
        <taxon>Chordata</taxon>
        <taxon>Craniata</taxon>
        <taxon>Vertebrata</taxon>
        <taxon>Euteleostomi</taxon>
        <taxon>Archelosauria</taxon>
        <taxon>Testudinata</taxon>
        <taxon>Testudines</taxon>
        <taxon>Cryptodira</taxon>
        <taxon>Durocryptodira</taxon>
        <taxon>Americhelydia</taxon>
        <taxon>Chelonioidea</taxon>
        <taxon>Cheloniidae</taxon>
        <taxon>Chelonia</taxon>
    </lineage>
</organism>
<dbReference type="AlphaFoldDB" id="M7BHW1"/>
<protein>
    <submittedName>
        <fullName evidence="1">Uncharacterized protein</fullName>
    </submittedName>
</protein>
<gene>
    <name evidence="1" type="ORF">UY3_06057</name>
</gene>
<dbReference type="Proteomes" id="UP000031443">
    <property type="component" value="Unassembled WGS sequence"/>
</dbReference>
<proteinExistence type="predicted"/>
<reference evidence="2" key="1">
    <citation type="journal article" date="2013" name="Nat. Genet.">
        <title>The draft genomes of soft-shell turtle and green sea turtle yield insights into the development and evolution of the turtle-specific body plan.</title>
        <authorList>
            <person name="Wang Z."/>
            <person name="Pascual-Anaya J."/>
            <person name="Zadissa A."/>
            <person name="Li W."/>
            <person name="Niimura Y."/>
            <person name="Huang Z."/>
            <person name="Li C."/>
            <person name="White S."/>
            <person name="Xiong Z."/>
            <person name="Fang D."/>
            <person name="Wang B."/>
            <person name="Ming Y."/>
            <person name="Chen Y."/>
            <person name="Zheng Y."/>
            <person name="Kuraku S."/>
            <person name="Pignatelli M."/>
            <person name="Herrero J."/>
            <person name="Beal K."/>
            <person name="Nozawa M."/>
            <person name="Li Q."/>
            <person name="Wang J."/>
            <person name="Zhang H."/>
            <person name="Yu L."/>
            <person name="Shigenobu S."/>
            <person name="Wang J."/>
            <person name="Liu J."/>
            <person name="Flicek P."/>
            <person name="Searle S."/>
            <person name="Wang J."/>
            <person name="Kuratani S."/>
            <person name="Yin Y."/>
            <person name="Aken B."/>
            <person name="Zhang G."/>
            <person name="Irie N."/>
        </authorList>
    </citation>
    <scope>NUCLEOTIDE SEQUENCE [LARGE SCALE GENOMIC DNA]</scope>
</reference>
<accession>M7BHW1</accession>